<sequence length="93" mass="9383">MKFLAVVALAGTAMAVPTTTTTTPACPGGLYSLPRCCATFVLGVIGLDCTVPSRTPNSPADLRSVCSDIGKQGGCCFLDLASQSLVCTPVSAN</sequence>
<dbReference type="GO" id="GO:0005576">
    <property type="term" value="C:extracellular region"/>
    <property type="evidence" value="ECO:0007669"/>
    <property type="project" value="InterPro"/>
</dbReference>
<reference evidence="5 6" key="1">
    <citation type="journal article" date="2016" name="PLoS Pathog.">
        <title>Biosynthesis of antibiotic leucinostatins in bio-control fungus Purpureocillium lilacinum and their inhibition on phytophthora revealed by genome mining.</title>
        <authorList>
            <person name="Wang G."/>
            <person name="Liu Z."/>
            <person name="Lin R."/>
            <person name="Li E."/>
            <person name="Mao Z."/>
            <person name="Ling J."/>
            <person name="Yang Y."/>
            <person name="Yin W.B."/>
            <person name="Xie B."/>
        </authorList>
    </citation>
    <scope>NUCLEOTIDE SEQUENCE [LARGE SCALE GENOMIC DNA]</scope>
    <source>
        <strain evidence="5">170</strain>
    </source>
</reference>
<feature type="signal peptide" evidence="4">
    <location>
        <begin position="1"/>
        <end position="15"/>
    </location>
</feature>
<dbReference type="AlphaFoldDB" id="A0A179G1I8"/>
<dbReference type="CDD" id="cd23508">
    <property type="entry name" value="hydrophobin_II"/>
    <property type="match status" value="1"/>
</dbReference>
<dbReference type="SUPFAM" id="SSF101751">
    <property type="entry name" value="Hydrophobin II, HfbII"/>
    <property type="match status" value="1"/>
</dbReference>
<evidence type="ECO:0000256" key="2">
    <source>
        <dbReference type="ARBA" id="ARBA00009576"/>
    </source>
</evidence>
<comment type="similarity">
    <text evidence="2">Belongs to the cerato-ulmin hydrophobin family.</text>
</comment>
<dbReference type="InterPro" id="IPR036686">
    <property type="entry name" value="Class_II_Hydrophobin_sf"/>
</dbReference>
<dbReference type="RefSeq" id="XP_018147847.1">
    <property type="nucleotide sequence ID" value="XM_018283110.1"/>
</dbReference>
<dbReference type="Proteomes" id="UP000078397">
    <property type="component" value="Unassembled WGS sequence"/>
</dbReference>
<keyword evidence="3" id="KW-1015">Disulfide bond</keyword>
<evidence type="ECO:0000256" key="1">
    <source>
        <dbReference type="ARBA" id="ARBA00004196"/>
    </source>
</evidence>
<name>A0A179G1I8_METCM</name>
<dbReference type="InterPro" id="IPR010636">
    <property type="entry name" value="Class_II_hydrophobin"/>
</dbReference>
<gene>
    <name evidence="5" type="ORF">VFPPC_03630</name>
</gene>
<dbReference type="GeneID" id="28847104"/>
<feature type="chain" id="PRO_5012113694" evidence="4">
    <location>
        <begin position="16"/>
        <end position="93"/>
    </location>
</feature>
<dbReference type="PANTHER" id="PTHR42341">
    <property type="entry name" value="HYDROPHOBIN"/>
    <property type="match status" value="1"/>
</dbReference>
<dbReference type="Gene3D" id="3.20.120.10">
    <property type="entry name" value="Hydrophobin"/>
    <property type="match status" value="1"/>
</dbReference>
<evidence type="ECO:0000256" key="3">
    <source>
        <dbReference type="ARBA" id="ARBA00023157"/>
    </source>
</evidence>
<evidence type="ECO:0000313" key="5">
    <source>
        <dbReference type="EMBL" id="OAQ71310.1"/>
    </source>
</evidence>
<keyword evidence="6" id="KW-1185">Reference proteome</keyword>
<dbReference type="STRING" id="1380566.A0A179G1I8"/>
<dbReference type="OrthoDB" id="4941018at2759"/>
<organism evidence="5 6">
    <name type="scientific">Pochonia chlamydosporia 170</name>
    <dbReference type="NCBI Taxonomy" id="1380566"/>
    <lineage>
        <taxon>Eukaryota</taxon>
        <taxon>Fungi</taxon>
        <taxon>Dikarya</taxon>
        <taxon>Ascomycota</taxon>
        <taxon>Pezizomycotina</taxon>
        <taxon>Sordariomycetes</taxon>
        <taxon>Hypocreomycetidae</taxon>
        <taxon>Hypocreales</taxon>
        <taxon>Clavicipitaceae</taxon>
        <taxon>Pochonia</taxon>
    </lineage>
</organism>
<protein>
    <submittedName>
        <fullName evidence="5">Fungal hydrophobin domain-containing protein</fullName>
    </submittedName>
</protein>
<dbReference type="PANTHER" id="PTHR42341:SF1">
    <property type="entry name" value="HYDROPHOBIN"/>
    <property type="match status" value="1"/>
</dbReference>
<evidence type="ECO:0000256" key="4">
    <source>
        <dbReference type="SAM" id="SignalP"/>
    </source>
</evidence>
<proteinExistence type="inferred from homology"/>
<comment type="caution">
    <text evidence="5">The sequence shown here is derived from an EMBL/GenBank/DDBJ whole genome shotgun (WGS) entry which is preliminary data.</text>
</comment>
<comment type="subcellular location">
    <subcellularLocation>
        <location evidence="1">Cell envelope</location>
    </subcellularLocation>
</comment>
<dbReference type="EMBL" id="LSBJ02000002">
    <property type="protein sequence ID" value="OAQ71310.1"/>
    <property type="molecule type" value="Genomic_DNA"/>
</dbReference>
<accession>A0A179G1I8</accession>
<keyword evidence="4" id="KW-0732">Signal</keyword>
<dbReference type="KEGG" id="pchm:VFPPC_03630"/>
<dbReference type="Pfam" id="PF06766">
    <property type="entry name" value="Hydrophobin_2"/>
    <property type="match status" value="1"/>
</dbReference>
<evidence type="ECO:0000313" key="6">
    <source>
        <dbReference type="Proteomes" id="UP000078397"/>
    </source>
</evidence>